<keyword evidence="1" id="KW-0175">Coiled coil</keyword>
<proteinExistence type="predicted"/>
<evidence type="ECO:0000313" key="2">
    <source>
        <dbReference type="EMBL" id="KAB1209722.1"/>
    </source>
</evidence>
<organism evidence="2 3">
    <name type="scientific">Morella rubra</name>
    <name type="common">Chinese bayberry</name>
    <dbReference type="NCBI Taxonomy" id="262757"/>
    <lineage>
        <taxon>Eukaryota</taxon>
        <taxon>Viridiplantae</taxon>
        <taxon>Streptophyta</taxon>
        <taxon>Embryophyta</taxon>
        <taxon>Tracheophyta</taxon>
        <taxon>Spermatophyta</taxon>
        <taxon>Magnoliopsida</taxon>
        <taxon>eudicotyledons</taxon>
        <taxon>Gunneridae</taxon>
        <taxon>Pentapetalae</taxon>
        <taxon>rosids</taxon>
        <taxon>fabids</taxon>
        <taxon>Fagales</taxon>
        <taxon>Myricaceae</taxon>
        <taxon>Morella</taxon>
    </lineage>
</organism>
<reference evidence="2 3" key="1">
    <citation type="journal article" date="2019" name="Plant Biotechnol. J.">
        <title>The red bayberry genome and genetic basis of sex determination.</title>
        <authorList>
            <person name="Jia H.M."/>
            <person name="Jia H.J."/>
            <person name="Cai Q.L."/>
            <person name="Wang Y."/>
            <person name="Zhao H.B."/>
            <person name="Yang W.F."/>
            <person name="Wang G.Y."/>
            <person name="Li Y.H."/>
            <person name="Zhan D.L."/>
            <person name="Shen Y.T."/>
            <person name="Niu Q.F."/>
            <person name="Chang L."/>
            <person name="Qiu J."/>
            <person name="Zhao L."/>
            <person name="Xie H.B."/>
            <person name="Fu W.Y."/>
            <person name="Jin J."/>
            <person name="Li X.W."/>
            <person name="Jiao Y."/>
            <person name="Zhou C.C."/>
            <person name="Tu T."/>
            <person name="Chai C.Y."/>
            <person name="Gao J.L."/>
            <person name="Fan L.J."/>
            <person name="van de Weg E."/>
            <person name="Wang J.Y."/>
            <person name="Gao Z.S."/>
        </authorList>
    </citation>
    <scope>NUCLEOTIDE SEQUENCE [LARGE SCALE GENOMIC DNA]</scope>
    <source>
        <tissue evidence="2">Leaves</tissue>
    </source>
</reference>
<sequence length="343" mass="40402">MKAGYVRGLGRSVLSVGSSSSVSSVDLSWKLEEARLQIEEMRARQLEYEALLVKRSDMEQTMREHLQMMEEQQRKKDEELMQMMVEQQRKKDKELMQMIAEQQRKKNEEHRKMMEEQQRTLVEQQERRMQLMVEQMREQLVEQIRQLQSRSTPNENLGIIRHYPEGGVGYILDDKISEFLGIARPESPPYPDQEEEIADRLMLSNSELYKLLTGKEEVPDHLPNIPHSAVTDFFRMLHLIVTYNIDPRQRTSEASFERVKLMVYIVRRVPVDLPSLIFRNIMKEADSFEVSGVPYGLLLTNFLDAPEVPSYVREDRQKPPRSDLFRDIEEEQIAAQMGKRSDR</sequence>
<dbReference type="OrthoDB" id="1714944at2759"/>
<accession>A0A6A1VA15</accession>
<feature type="coiled-coil region" evidence="1">
    <location>
        <begin position="24"/>
        <end position="142"/>
    </location>
</feature>
<dbReference type="Proteomes" id="UP000516437">
    <property type="component" value="Chromosome 6"/>
</dbReference>
<evidence type="ECO:0000256" key="1">
    <source>
        <dbReference type="SAM" id="Coils"/>
    </source>
</evidence>
<protein>
    <submittedName>
        <fullName evidence="2">Uncharacterized protein</fullName>
    </submittedName>
</protein>
<dbReference type="EMBL" id="RXIC02000024">
    <property type="protein sequence ID" value="KAB1209722.1"/>
    <property type="molecule type" value="Genomic_DNA"/>
</dbReference>
<evidence type="ECO:0000313" key="3">
    <source>
        <dbReference type="Proteomes" id="UP000516437"/>
    </source>
</evidence>
<gene>
    <name evidence="2" type="ORF">CJ030_MR6G000180</name>
</gene>
<comment type="caution">
    <text evidence="2">The sequence shown here is derived from an EMBL/GenBank/DDBJ whole genome shotgun (WGS) entry which is preliminary data.</text>
</comment>
<keyword evidence="3" id="KW-1185">Reference proteome</keyword>
<dbReference type="AlphaFoldDB" id="A0A6A1VA15"/>
<name>A0A6A1VA15_9ROSI</name>